<protein>
    <recommendedName>
        <fullName evidence="1">Transposase IS30-like HTH domain-containing protein</fullName>
    </recommendedName>
</protein>
<dbReference type="AlphaFoldDB" id="A0A1W1E2E8"/>
<gene>
    <name evidence="2" type="ORF">MNB_SUP05-SYMBIONT-5-437</name>
</gene>
<dbReference type="Pfam" id="PF13936">
    <property type="entry name" value="HTH_38"/>
    <property type="match status" value="1"/>
</dbReference>
<proteinExistence type="predicted"/>
<reference evidence="2" key="1">
    <citation type="submission" date="2016-10" db="EMBL/GenBank/DDBJ databases">
        <authorList>
            <person name="de Groot N.N."/>
        </authorList>
    </citation>
    <scope>NUCLEOTIDE SEQUENCE</scope>
</reference>
<evidence type="ECO:0000259" key="1">
    <source>
        <dbReference type="Pfam" id="PF13936"/>
    </source>
</evidence>
<sequence length="59" mass="7010">MTCEQRYPIYLLNKQGYNQTFIAKSMGRDKSTISRALSCNTGKKGYRYKQVHRLTNKRY</sequence>
<feature type="domain" description="Transposase IS30-like HTH" evidence="1">
    <location>
        <begin position="2"/>
        <end position="37"/>
    </location>
</feature>
<dbReference type="EMBL" id="FPHZ01000134">
    <property type="protein sequence ID" value="SFV88150.1"/>
    <property type="molecule type" value="Genomic_DNA"/>
</dbReference>
<dbReference type="InterPro" id="IPR025246">
    <property type="entry name" value="IS30-like_HTH"/>
</dbReference>
<accession>A0A1W1E2E8</accession>
<evidence type="ECO:0000313" key="2">
    <source>
        <dbReference type="EMBL" id="SFV88150.1"/>
    </source>
</evidence>
<organism evidence="2">
    <name type="scientific">hydrothermal vent metagenome</name>
    <dbReference type="NCBI Taxonomy" id="652676"/>
    <lineage>
        <taxon>unclassified sequences</taxon>
        <taxon>metagenomes</taxon>
        <taxon>ecological metagenomes</taxon>
    </lineage>
</organism>
<name>A0A1W1E2E8_9ZZZZ</name>